<gene>
    <name evidence="1" type="ORF">BTR14_03110</name>
</gene>
<evidence type="ECO:0000313" key="2">
    <source>
        <dbReference type="Proteomes" id="UP000192652"/>
    </source>
</evidence>
<protein>
    <submittedName>
        <fullName evidence="1">Uncharacterized protein</fullName>
    </submittedName>
</protein>
<organism evidence="1 2">
    <name type="scientific">Xaviernesmea rhizosphaerae</name>
    <dbReference type="NCBI Taxonomy" id="1672749"/>
    <lineage>
        <taxon>Bacteria</taxon>
        <taxon>Pseudomonadati</taxon>
        <taxon>Pseudomonadota</taxon>
        <taxon>Alphaproteobacteria</taxon>
        <taxon>Hyphomicrobiales</taxon>
        <taxon>Rhizobiaceae</taxon>
        <taxon>Rhizobium/Agrobacterium group</taxon>
        <taxon>Xaviernesmea</taxon>
    </lineage>
</organism>
<reference evidence="1 2" key="1">
    <citation type="journal article" date="2017" name="Antonie Van Leeuwenhoek">
        <title>Rhizobium rhizosphaerae sp. nov., a novel species isolated from rice rhizosphere.</title>
        <authorList>
            <person name="Zhao J.J."/>
            <person name="Zhang J."/>
            <person name="Zhang R.J."/>
            <person name="Zhang C.W."/>
            <person name="Yin H.Q."/>
            <person name="Zhang X.X."/>
        </authorList>
    </citation>
    <scope>NUCLEOTIDE SEQUENCE [LARGE SCALE GENOMIC DNA]</scope>
    <source>
        <strain evidence="1 2">RD15</strain>
    </source>
</reference>
<keyword evidence="2" id="KW-1185">Reference proteome</keyword>
<name>A0ABX3PHY9_9HYPH</name>
<proteinExistence type="predicted"/>
<comment type="caution">
    <text evidence="1">The sequence shown here is derived from an EMBL/GenBank/DDBJ whole genome shotgun (WGS) entry which is preliminary data.</text>
</comment>
<sequence>MSRALTTIDDAAAWLAALPDTPARIVPVLKERFGLTAKQACEAIALARTGKLPASATGQETPK</sequence>
<dbReference type="EMBL" id="MSPX01000002">
    <property type="protein sequence ID" value="OQP87574.1"/>
    <property type="molecule type" value="Genomic_DNA"/>
</dbReference>
<dbReference type="Proteomes" id="UP000192652">
    <property type="component" value="Unassembled WGS sequence"/>
</dbReference>
<evidence type="ECO:0000313" key="1">
    <source>
        <dbReference type="EMBL" id="OQP87574.1"/>
    </source>
</evidence>
<dbReference type="RefSeq" id="WP_081173730.1">
    <property type="nucleotide sequence ID" value="NZ_MSPX01000002.1"/>
</dbReference>
<accession>A0ABX3PHY9</accession>